<evidence type="ECO:0000313" key="1">
    <source>
        <dbReference type="EMBL" id="AKU91366.1"/>
    </source>
</evidence>
<dbReference type="EMBL" id="CP012332">
    <property type="protein sequence ID" value="AKU91366.1"/>
    <property type="molecule type" value="Genomic_DNA"/>
</dbReference>
<protein>
    <recommendedName>
        <fullName evidence="3">Outer membrane protein beta-barrel domain-containing protein</fullName>
    </recommendedName>
</protein>
<gene>
    <name evidence="1" type="ORF">AKJ08_1753</name>
</gene>
<name>A0A0K1PD89_9BACT</name>
<dbReference type="Proteomes" id="UP000055590">
    <property type="component" value="Chromosome"/>
</dbReference>
<sequence length="130" mass="13367">MEYEQATSNKLSFYVGPQYYGWSLGDLSLTSVGVNGGLRYFFKGTAPEGFFAGPGIFLGYASGDFGGSTASAVAWSVGGTGGYTWIFDDIFDLSVGLGVSYMHAEAASGGQTAGVSGVVPDLRLALGAAF</sequence>
<accession>A0A0K1PD89</accession>
<evidence type="ECO:0000313" key="2">
    <source>
        <dbReference type="Proteomes" id="UP000055590"/>
    </source>
</evidence>
<organism evidence="1 2">
    <name type="scientific">Vulgatibacter incomptus</name>
    <dbReference type="NCBI Taxonomy" id="1391653"/>
    <lineage>
        <taxon>Bacteria</taxon>
        <taxon>Pseudomonadati</taxon>
        <taxon>Myxococcota</taxon>
        <taxon>Myxococcia</taxon>
        <taxon>Myxococcales</taxon>
        <taxon>Cystobacterineae</taxon>
        <taxon>Vulgatibacteraceae</taxon>
        <taxon>Vulgatibacter</taxon>
    </lineage>
</organism>
<reference evidence="1 2" key="1">
    <citation type="submission" date="2015-08" db="EMBL/GenBank/DDBJ databases">
        <authorList>
            <person name="Babu N.S."/>
            <person name="Beckwith C.J."/>
            <person name="Beseler K.G."/>
            <person name="Brison A."/>
            <person name="Carone J.V."/>
            <person name="Caskin T.P."/>
            <person name="Diamond M."/>
            <person name="Durham M.E."/>
            <person name="Foxe J.M."/>
            <person name="Go M."/>
            <person name="Henderson B.A."/>
            <person name="Jones I.B."/>
            <person name="McGettigan J.A."/>
            <person name="Micheletti S.J."/>
            <person name="Nasrallah M.E."/>
            <person name="Ortiz D."/>
            <person name="Piller C.R."/>
            <person name="Privatt S.R."/>
            <person name="Schneider S.L."/>
            <person name="Sharp S."/>
            <person name="Smith T.C."/>
            <person name="Stanton J.D."/>
            <person name="Ullery H.E."/>
            <person name="Wilson R.J."/>
            <person name="Serrano M.G."/>
            <person name="Buck G."/>
            <person name="Lee V."/>
            <person name="Wang Y."/>
            <person name="Carvalho R."/>
            <person name="Voegtly L."/>
            <person name="Shi R."/>
            <person name="Duckworth R."/>
            <person name="Johnson A."/>
            <person name="Loviza R."/>
            <person name="Walstead R."/>
            <person name="Shah Z."/>
            <person name="Kiflezghi M."/>
            <person name="Wade K."/>
            <person name="Ball S.L."/>
            <person name="Bradley K.W."/>
            <person name="Asai D.J."/>
            <person name="Bowman C.A."/>
            <person name="Russell D.A."/>
            <person name="Pope W.H."/>
            <person name="Jacobs-Sera D."/>
            <person name="Hendrix R.W."/>
            <person name="Hatfull G.F."/>
        </authorList>
    </citation>
    <scope>NUCLEOTIDE SEQUENCE [LARGE SCALE GENOMIC DNA]</scope>
    <source>
        <strain evidence="1 2">DSM 27710</strain>
    </source>
</reference>
<dbReference type="InterPro" id="IPR021958">
    <property type="entry name" value="DUF3575"/>
</dbReference>
<dbReference type="Pfam" id="PF12099">
    <property type="entry name" value="DUF3575"/>
    <property type="match status" value="1"/>
</dbReference>
<proteinExistence type="predicted"/>
<evidence type="ECO:0008006" key="3">
    <source>
        <dbReference type="Google" id="ProtNLM"/>
    </source>
</evidence>
<dbReference type="AlphaFoldDB" id="A0A0K1PD89"/>
<dbReference type="KEGG" id="vin:AKJ08_1753"/>
<keyword evidence="2" id="KW-1185">Reference proteome</keyword>